<dbReference type="RefSeq" id="WP_250919092.1">
    <property type="nucleotide sequence ID" value="NZ_JAMQAW010000008.1"/>
</dbReference>
<dbReference type="Proteomes" id="UP001431429">
    <property type="component" value="Unassembled WGS sequence"/>
</dbReference>
<gene>
    <name evidence="1" type="ORF">NBG84_10725</name>
</gene>
<dbReference type="EMBL" id="JAMQAW010000008">
    <property type="protein sequence ID" value="MCM2388761.1"/>
    <property type="molecule type" value="Genomic_DNA"/>
</dbReference>
<organism evidence="1 2">
    <name type="scientific">Streptomyces albipurpureus</name>
    <dbReference type="NCBI Taxonomy" id="2897419"/>
    <lineage>
        <taxon>Bacteria</taxon>
        <taxon>Bacillati</taxon>
        <taxon>Actinomycetota</taxon>
        <taxon>Actinomycetes</taxon>
        <taxon>Kitasatosporales</taxon>
        <taxon>Streptomycetaceae</taxon>
        <taxon>Streptomyces</taxon>
    </lineage>
</organism>
<comment type="caution">
    <text evidence="1">The sequence shown here is derived from an EMBL/GenBank/DDBJ whole genome shotgun (WGS) entry which is preliminary data.</text>
</comment>
<evidence type="ECO:0000313" key="1">
    <source>
        <dbReference type="EMBL" id="MCM2388761.1"/>
    </source>
</evidence>
<evidence type="ECO:0000313" key="2">
    <source>
        <dbReference type="Proteomes" id="UP001431429"/>
    </source>
</evidence>
<keyword evidence="2" id="KW-1185">Reference proteome</keyword>
<protein>
    <submittedName>
        <fullName evidence="1">Uncharacterized protein</fullName>
    </submittedName>
</protein>
<name>A0ABT0UKL2_9ACTN</name>
<proteinExistence type="predicted"/>
<accession>A0ABT0UKL2</accession>
<sequence length="136" mass="14562">MVGEAEDDLPGVPMLVGPTVSLWCTWPSSRWPTRTSRLAAFADALDQAARPESGPVFETLAKALGELGQEADYLWPEGDAATVARWVRQALSPVLHSPFEGPRGAADHELLSVVLRRAEGGDRVALNQDEAGQSDA</sequence>
<reference evidence="1" key="1">
    <citation type="submission" date="2022-06" db="EMBL/GenBank/DDBJ databases">
        <title>Genome public.</title>
        <authorList>
            <person name="Sun Q."/>
        </authorList>
    </citation>
    <scope>NUCLEOTIDE SEQUENCE</scope>
    <source>
        <strain evidence="1">CWNU-1</strain>
    </source>
</reference>